<accession>A0A330GID8</accession>
<evidence type="ECO:0000313" key="1">
    <source>
        <dbReference type="EMBL" id="RAZ70647.1"/>
    </source>
</evidence>
<protein>
    <submittedName>
        <fullName evidence="1">Uncharacterized protein</fullName>
    </submittedName>
</protein>
<comment type="caution">
    <text evidence="1">The sequence shown here is derived from an EMBL/GenBank/DDBJ whole genome shotgun (WGS) entry which is preliminary data.</text>
</comment>
<reference evidence="1 2" key="1">
    <citation type="submission" date="2018-06" db="EMBL/GenBank/DDBJ databases">
        <title>ACT-28, a chromosomally-encoded AmpC with carbapenemase activity from Enterobacter kobei.</title>
        <authorList>
            <person name="Jousset A.B."/>
            <person name="Oueslati S."/>
            <person name="Bernabeu S."/>
            <person name="Takissian J."/>
            <person name="Creton E."/>
            <person name="Vogel A."/>
            <person name="Cotellon G."/>
            <person name="Bonnin R.A."/>
            <person name="Dortet L."/>
            <person name="Naas T."/>
        </authorList>
    </citation>
    <scope>NUCLEOTIDE SEQUENCE [LARGE SCALE GENOMIC DNA]</scope>
    <source>
        <strain evidence="1 2">99B3</strain>
    </source>
</reference>
<dbReference type="EMBL" id="QMDH01000007">
    <property type="protein sequence ID" value="RAZ70647.1"/>
    <property type="molecule type" value="Genomic_DNA"/>
</dbReference>
<proteinExistence type="predicted"/>
<dbReference type="Proteomes" id="UP000251576">
    <property type="component" value="Unassembled WGS sequence"/>
</dbReference>
<evidence type="ECO:0000313" key="2">
    <source>
        <dbReference type="Proteomes" id="UP000251576"/>
    </source>
</evidence>
<dbReference type="AlphaFoldDB" id="A0A330GID8"/>
<sequence length="97" mass="11452">MNIDFLVKKGYIVFNEFSLKKDIPLSKQLDELKEDMLQVEFPDGYVLDVGWRPSFDVNGKFYIYLIKDSNWEEPIYSGSAEDIKLLEREVKHAINKF</sequence>
<gene>
    <name evidence="1" type="ORF">DP202_06020</name>
</gene>
<organism evidence="1 2">
    <name type="scientific">Enterobacter cloacae</name>
    <dbReference type="NCBI Taxonomy" id="550"/>
    <lineage>
        <taxon>Bacteria</taxon>
        <taxon>Pseudomonadati</taxon>
        <taxon>Pseudomonadota</taxon>
        <taxon>Gammaproteobacteria</taxon>
        <taxon>Enterobacterales</taxon>
        <taxon>Enterobacteriaceae</taxon>
        <taxon>Enterobacter</taxon>
        <taxon>Enterobacter cloacae complex</taxon>
    </lineage>
</organism>
<name>A0A330GID8_ENTCL</name>